<dbReference type="AlphaFoldDB" id="A0AAD0VM92"/>
<accession>A0AAD0VM92</accession>
<dbReference type="RefSeq" id="WP_115428209.1">
    <property type="nucleotide sequence ID" value="NZ_CP031367.1"/>
</dbReference>
<evidence type="ECO:0000313" key="3">
    <source>
        <dbReference type="Proteomes" id="UP000254504"/>
    </source>
</evidence>
<gene>
    <name evidence="1" type="ORF">ATR_0823</name>
    <name evidence="2" type="ORF">CRU87_05835</name>
</gene>
<dbReference type="Proteomes" id="UP000254504">
    <property type="component" value="Chromosome"/>
</dbReference>
<reference evidence="1 3" key="2">
    <citation type="submission" date="2018-07" db="EMBL/GenBank/DDBJ databases">
        <title>Complete genome of the Arcobacter trophiarum type strain LMG 25534.</title>
        <authorList>
            <person name="Miller W.G."/>
            <person name="Yee E."/>
        </authorList>
    </citation>
    <scope>NUCLEOTIDE SEQUENCE [LARGE SCALE GENOMIC DNA]</scope>
    <source>
        <strain evidence="1 3">LMG 25534</strain>
    </source>
</reference>
<dbReference type="KEGG" id="atp:ATR_0823"/>
<name>A0AAD0VM92_9BACT</name>
<keyword evidence="4" id="KW-1185">Reference proteome</keyword>
<dbReference type="Proteomes" id="UP000289132">
    <property type="component" value="Unassembled WGS sequence"/>
</dbReference>
<protein>
    <submittedName>
        <fullName evidence="1">Uncharacterized protein</fullName>
    </submittedName>
</protein>
<evidence type="ECO:0000313" key="1">
    <source>
        <dbReference type="EMBL" id="AXK48691.1"/>
    </source>
</evidence>
<dbReference type="EMBL" id="CP031367">
    <property type="protein sequence ID" value="AXK48691.1"/>
    <property type="molecule type" value="Genomic_DNA"/>
</dbReference>
<evidence type="ECO:0000313" key="4">
    <source>
        <dbReference type="Proteomes" id="UP000289132"/>
    </source>
</evidence>
<evidence type="ECO:0000313" key="2">
    <source>
        <dbReference type="EMBL" id="RXJ91364.1"/>
    </source>
</evidence>
<sequence length="126" mass="14531">MIIIGDSLVPFEEFYKVSNINEIKDTKPNSLLFFAYNEELLKYCYKEKLNFFVYISSIKEGLYASSLNSKYIVCSNSLAKQMQKIADNYMFDTKVLKVIYKSDDLEEVALEEIDGAIYSEALKGKN</sequence>
<proteinExistence type="predicted"/>
<dbReference type="EMBL" id="PDKD01000008">
    <property type="protein sequence ID" value="RXJ91364.1"/>
    <property type="molecule type" value="Genomic_DNA"/>
</dbReference>
<organism evidence="1 3">
    <name type="scientific">Aliarcobacter trophiarum LMG 25534</name>
    <dbReference type="NCBI Taxonomy" id="1032241"/>
    <lineage>
        <taxon>Bacteria</taxon>
        <taxon>Pseudomonadati</taxon>
        <taxon>Campylobacterota</taxon>
        <taxon>Epsilonproteobacteria</taxon>
        <taxon>Campylobacterales</taxon>
        <taxon>Arcobacteraceae</taxon>
        <taxon>Aliarcobacter</taxon>
    </lineage>
</organism>
<reference evidence="2 4" key="1">
    <citation type="submission" date="2017-10" db="EMBL/GenBank/DDBJ databases">
        <title>Genomics of the genus Arcobacter.</title>
        <authorList>
            <person name="Perez-Cataluna A."/>
            <person name="Figueras M.J."/>
        </authorList>
    </citation>
    <scope>NUCLEOTIDE SEQUENCE [LARGE SCALE GENOMIC DNA]</scope>
    <source>
        <strain evidence="2 4">LMG 25534</strain>
    </source>
</reference>